<dbReference type="GO" id="GO:0008720">
    <property type="term" value="F:D-lactate dehydrogenase (NAD+) activity"/>
    <property type="evidence" value="ECO:0007669"/>
    <property type="project" value="TreeGrafter"/>
</dbReference>
<evidence type="ECO:0000256" key="4">
    <source>
        <dbReference type="RuleBase" id="RU003719"/>
    </source>
</evidence>
<feature type="domain" description="D-isomer specific 2-hydroxyacid dehydrogenase NAD-binding" evidence="6">
    <location>
        <begin position="111"/>
        <end position="293"/>
    </location>
</feature>
<dbReference type="InterPro" id="IPR029752">
    <property type="entry name" value="D-isomer_DH_CS1"/>
</dbReference>
<evidence type="ECO:0000259" key="6">
    <source>
        <dbReference type="Pfam" id="PF02826"/>
    </source>
</evidence>
<dbReference type="InterPro" id="IPR006139">
    <property type="entry name" value="D-isomer_2_OHA_DH_cat_dom"/>
</dbReference>
<dbReference type="AlphaFoldDB" id="A0A9E2KZD3"/>
<sequence>MKKIIAFAVRKDELSAFEKYSKEFNFSIKLEEKSLNPETVELCKGYDGVTFLGNCSVNREVLEKLNSFKIKYIASRSTGYNNVDLKAAKELGIYVSNSTYSSYSVAEFAVMSAFILLRNIPQSLKRVEKYNFSLGGLIGRELRNQTIGIIGTGKIGRIVAHHFKAMGAKVIAYDLYPSSDEIQYVSLEELFTQSDIISLHTPLTPENHHLINKETIDKMKNDVLIINSARGELINLEDLIVGLKSKKIAGVALDTLEKEVGILHKDCSNIGFEHPQLKELLNMENVMITSHQAFYTDQAVSDMVESALTCLNEYFLSGNSKNNLIK</sequence>
<evidence type="ECO:0000256" key="3">
    <source>
        <dbReference type="ARBA" id="ARBA00023027"/>
    </source>
</evidence>
<feature type="domain" description="D-isomer specific 2-hydroxyacid dehydrogenase catalytic" evidence="5">
    <location>
        <begin position="9"/>
        <end position="322"/>
    </location>
</feature>
<dbReference type="PROSITE" id="PS00671">
    <property type="entry name" value="D_2_HYDROXYACID_DH_3"/>
    <property type="match status" value="1"/>
</dbReference>
<comment type="similarity">
    <text evidence="1 4">Belongs to the D-isomer specific 2-hydroxyacid dehydrogenase family.</text>
</comment>
<keyword evidence="2 4" id="KW-0560">Oxidoreductase</keyword>
<evidence type="ECO:0000313" key="8">
    <source>
        <dbReference type="Proteomes" id="UP000724657"/>
    </source>
</evidence>
<evidence type="ECO:0000313" key="7">
    <source>
        <dbReference type="EMBL" id="MBU3842466.1"/>
    </source>
</evidence>
<reference evidence="7" key="1">
    <citation type="journal article" date="2021" name="PeerJ">
        <title>Extensive microbial diversity within the chicken gut microbiome revealed by metagenomics and culture.</title>
        <authorList>
            <person name="Gilroy R."/>
            <person name="Ravi A."/>
            <person name="Getino M."/>
            <person name="Pursley I."/>
            <person name="Horton D.L."/>
            <person name="Alikhan N.F."/>
            <person name="Baker D."/>
            <person name="Gharbi K."/>
            <person name="Hall N."/>
            <person name="Watson M."/>
            <person name="Adriaenssens E.M."/>
            <person name="Foster-Nyarko E."/>
            <person name="Jarju S."/>
            <person name="Secka A."/>
            <person name="Antonio M."/>
            <person name="Oren A."/>
            <person name="Chaudhuri R.R."/>
            <person name="La Ragione R."/>
            <person name="Hildebrand F."/>
            <person name="Pallen M.J."/>
        </authorList>
    </citation>
    <scope>NUCLEOTIDE SEQUENCE</scope>
    <source>
        <strain evidence="7">A6-441</strain>
    </source>
</reference>
<evidence type="ECO:0000256" key="2">
    <source>
        <dbReference type="ARBA" id="ARBA00023002"/>
    </source>
</evidence>
<keyword evidence="3" id="KW-0520">NAD</keyword>
<reference evidence="7" key="2">
    <citation type="submission" date="2021-04" db="EMBL/GenBank/DDBJ databases">
        <authorList>
            <person name="Gilroy R."/>
        </authorList>
    </citation>
    <scope>NUCLEOTIDE SEQUENCE</scope>
    <source>
        <strain evidence="7">A6-441</strain>
    </source>
</reference>
<evidence type="ECO:0000256" key="1">
    <source>
        <dbReference type="ARBA" id="ARBA00005854"/>
    </source>
</evidence>
<dbReference type="InterPro" id="IPR006140">
    <property type="entry name" value="D-isomer_DH_NAD-bd"/>
</dbReference>
<dbReference type="InterPro" id="IPR058205">
    <property type="entry name" value="D-LDH-like"/>
</dbReference>
<gene>
    <name evidence="7" type="ORF">IAA47_05720</name>
</gene>
<proteinExistence type="inferred from homology"/>
<comment type="caution">
    <text evidence="7">The sequence shown here is derived from an EMBL/GenBank/DDBJ whole genome shotgun (WGS) entry which is preliminary data.</text>
</comment>
<evidence type="ECO:0000259" key="5">
    <source>
        <dbReference type="Pfam" id="PF00389"/>
    </source>
</evidence>
<dbReference type="Pfam" id="PF02826">
    <property type="entry name" value="2-Hacid_dh_C"/>
    <property type="match status" value="1"/>
</dbReference>
<dbReference type="PANTHER" id="PTHR43026">
    <property type="entry name" value="2-HYDROXYACID DEHYDROGENASE HOMOLOG 1-RELATED"/>
    <property type="match status" value="1"/>
</dbReference>
<dbReference type="Proteomes" id="UP000724657">
    <property type="component" value="Unassembled WGS sequence"/>
</dbReference>
<dbReference type="GO" id="GO:0051287">
    <property type="term" value="F:NAD binding"/>
    <property type="evidence" value="ECO:0007669"/>
    <property type="project" value="InterPro"/>
</dbReference>
<dbReference type="SUPFAM" id="SSF51735">
    <property type="entry name" value="NAD(P)-binding Rossmann-fold domains"/>
    <property type="match status" value="1"/>
</dbReference>
<organism evidence="7 8">
    <name type="scientific">Candidatus Fusobacterium pullicola</name>
    <dbReference type="NCBI Taxonomy" id="2838601"/>
    <lineage>
        <taxon>Bacteria</taxon>
        <taxon>Fusobacteriati</taxon>
        <taxon>Fusobacteriota</taxon>
        <taxon>Fusobacteriia</taxon>
        <taxon>Fusobacteriales</taxon>
        <taxon>Fusobacteriaceae</taxon>
        <taxon>Fusobacterium</taxon>
    </lineage>
</organism>
<dbReference type="Pfam" id="PF00389">
    <property type="entry name" value="2-Hacid_dh"/>
    <property type="match status" value="1"/>
</dbReference>
<dbReference type="PROSITE" id="PS00065">
    <property type="entry name" value="D_2_HYDROXYACID_DH_1"/>
    <property type="match status" value="1"/>
</dbReference>
<name>A0A9E2KZD3_9FUSO</name>
<protein>
    <submittedName>
        <fullName evidence="7">Lactate dehydrogenase</fullName>
    </submittedName>
</protein>
<dbReference type="InterPro" id="IPR029753">
    <property type="entry name" value="D-isomer_DH_CS"/>
</dbReference>
<dbReference type="SUPFAM" id="SSF52283">
    <property type="entry name" value="Formate/glycerate dehydrogenase catalytic domain-like"/>
    <property type="match status" value="1"/>
</dbReference>
<accession>A0A9E2KZD3</accession>
<dbReference type="EMBL" id="JAHLFN010000056">
    <property type="protein sequence ID" value="MBU3842466.1"/>
    <property type="molecule type" value="Genomic_DNA"/>
</dbReference>
<dbReference type="PANTHER" id="PTHR43026:SF1">
    <property type="entry name" value="2-HYDROXYACID DEHYDROGENASE HOMOLOG 1-RELATED"/>
    <property type="match status" value="1"/>
</dbReference>
<dbReference type="InterPro" id="IPR036291">
    <property type="entry name" value="NAD(P)-bd_dom_sf"/>
</dbReference>
<dbReference type="PROSITE" id="PS00670">
    <property type="entry name" value="D_2_HYDROXYACID_DH_2"/>
    <property type="match status" value="1"/>
</dbReference>
<dbReference type="Gene3D" id="3.40.50.720">
    <property type="entry name" value="NAD(P)-binding Rossmann-like Domain"/>
    <property type="match status" value="2"/>
</dbReference>